<reference evidence="6 7" key="1">
    <citation type="journal article" date="2006" name="Nat. Biotechnol.">
        <title>Complete genome of the mutualistic, N2-fixing grass endophyte Azoarcus sp. strain BH72.</title>
        <authorList>
            <person name="Krause A."/>
            <person name="Ramakumar A."/>
            <person name="Bartels D."/>
            <person name="Battistoni F."/>
            <person name="Bekel T."/>
            <person name="Boch J."/>
            <person name="Boehm M."/>
            <person name="Friedrich F."/>
            <person name="Hurek T."/>
            <person name="Krause L."/>
            <person name="Linke B."/>
            <person name="McHardy A.C."/>
            <person name="Sarkar A."/>
            <person name="Schneiker S."/>
            <person name="Syed A.A."/>
            <person name="Thauer R."/>
            <person name="Vorhoelter F.-J."/>
            <person name="Weidner S."/>
            <person name="Puehler A."/>
            <person name="Reinhold-Hurek B."/>
            <person name="Kaiser O."/>
            <person name="Goesmann A."/>
        </authorList>
    </citation>
    <scope>NUCLEOTIDE SEQUENCE [LARGE SCALE GENOMIC DNA]</scope>
    <source>
        <strain evidence="6 7">BH72</strain>
    </source>
</reference>
<comment type="similarity">
    <text evidence="1">Belongs to the LysR transcriptional regulatory family.</text>
</comment>
<dbReference type="HOGENOM" id="CLU_039613_2_0_4"/>
<keyword evidence="4" id="KW-0804">Transcription</keyword>
<dbReference type="GO" id="GO:0043565">
    <property type="term" value="F:sequence-specific DNA binding"/>
    <property type="evidence" value="ECO:0007669"/>
    <property type="project" value="TreeGrafter"/>
</dbReference>
<dbReference type="InterPro" id="IPR005119">
    <property type="entry name" value="LysR_subst-bd"/>
</dbReference>
<dbReference type="InterPro" id="IPR058163">
    <property type="entry name" value="LysR-type_TF_proteobact-type"/>
</dbReference>
<evidence type="ECO:0000313" key="7">
    <source>
        <dbReference type="Proteomes" id="UP000002588"/>
    </source>
</evidence>
<dbReference type="InterPro" id="IPR000847">
    <property type="entry name" value="LysR_HTH_N"/>
</dbReference>
<gene>
    <name evidence="6" type="ordered locus">azo2367</name>
</gene>
<name>A1K829_AZOSB</name>
<dbReference type="Proteomes" id="UP000002588">
    <property type="component" value="Chromosome"/>
</dbReference>
<dbReference type="SUPFAM" id="SSF46785">
    <property type="entry name" value="Winged helix' DNA-binding domain"/>
    <property type="match status" value="1"/>
</dbReference>
<evidence type="ECO:0000256" key="1">
    <source>
        <dbReference type="ARBA" id="ARBA00009437"/>
    </source>
</evidence>
<dbReference type="STRING" id="62928.azo2367"/>
<dbReference type="PANTHER" id="PTHR30537">
    <property type="entry name" value="HTH-TYPE TRANSCRIPTIONAL REGULATOR"/>
    <property type="match status" value="1"/>
</dbReference>
<evidence type="ECO:0000259" key="5">
    <source>
        <dbReference type="PROSITE" id="PS50931"/>
    </source>
</evidence>
<dbReference type="EMBL" id="AM406670">
    <property type="protein sequence ID" value="CAL94984.1"/>
    <property type="molecule type" value="Genomic_DNA"/>
</dbReference>
<dbReference type="Gene3D" id="3.40.190.290">
    <property type="match status" value="1"/>
</dbReference>
<dbReference type="PROSITE" id="PS50931">
    <property type="entry name" value="HTH_LYSR"/>
    <property type="match status" value="1"/>
</dbReference>
<dbReference type="Gene3D" id="1.10.10.10">
    <property type="entry name" value="Winged helix-like DNA-binding domain superfamily/Winged helix DNA-binding domain"/>
    <property type="match status" value="1"/>
</dbReference>
<dbReference type="PRINTS" id="PR00039">
    <property type="entry name" value="HTHLYSR"/>
</dbReference>
<dbReference type="eggNOG" id="COG0583">
    <property type="taxonomic scope" value="Bacteria"/>
</dbReference>
<keyword evidence="2" id="KW-0805">Transcription regulation</keyword>
<protein>
    <submittedName>
        <fullName evidence="6">Transcriptional regulator, LysR family</fullName>
    </submittedName>
</protein>
<dbReference type="KEGG" id="azo:azo2367"/>
<keyword evidence="3" id="KW-0238">DNA-binding</keyword>
<feature type="domain" description="HTH lysR-type" evidence="5">
    <location>
        <begin position="6"/>
        <end position="63"/>
    </location>
</feature>
<dbReference type="GO" id="GO:0003700">
    <property type="term" value="F:DNA-binding transcription factor activity"/>
    <property type="evidence" value="ECO:0007669"/>
    <property type="project" value="InterPro"/>
</dbReference>
<dbReference type="Pfam" id="PF03466">
    <property type="entry name" value="LysR_substrate"/>
    <property type="match status" value="1"/>
</dbReference>
<organism evidence="6 7">
    <name type="scientific">Azoarcus sp. (strain BH72)</name>
    <dbReference type="NCBI Taxonomy" id="418699"/>
    <lineage>
        <taxon>Bacteria</taxon>
        <taxon>Pseudomonadati</taxon>
        <taxon>Pseudomonadota</taxon>
        <taxon>Betaproteobacteria</taxon>
        <taxon>Rhodocyclales</taxon>
        <taxon>Zoogloeaceae</taxon>
        <taxon>Azoarcus</taxon>
    </lineage>
</organism>
<dbReference type="PANTHER" id="PTHR30537:SF3">
    <property type="entry name" value="TRANSCRIPTIONAL REGULATORY PROTEIN"/>
    <property type="match status" value="1"/>
</dbReference>
<dbReference type="GO" id="GO:0006351">
    <property type="term" value="P:DNA-templated transcription"/>
    <property type="evidence" value="ECO:0007669"/>
    <property type="project" value="TreeGrafter"/>
</dbReference>
<evidence type="ECO:0000256" key="3">
    <source>
        <dbReference type="ARBA" id="ARBA00023125"/>
    </source>
</evidence>
<keyword evidence="7" id="KW-1185">Reference proteome</keyword>
<evidence type="ECO:0000256" key="2">
    <source>
        <dbReference type="ARBA" id="ARBA00023015"/>
    </source>
</evidence>
<evidence type="ECO:0000256" key="4">
    <source>
        <dbReference type="ARBA" id="ARBA00023163"/>
    </source>
</evidence>
<dbReference type="InterPro" id="IPR036388">
    <property type="entry name" value="WH-like_DNA-bd_sf"/>
</dbReference>
<dbReference type="AlphaFoldDB" id="A1K829"/>
<proteinExistence type="inferred from homology"/>
<accession>A1K829</accession>
<dbReference type="SUPFAM" id="SSF53850">
    <property type="entry name" value="Periplasmic binding protein-like II"/>
    <property type="match status" value="1"/>
</dbReference>
<dbReference type="Pfam" id="PF00126">
    <property type="entry name" value="HTH_1"/>
    <property type="match status" value="1"/>
</dbReference>
<evidence type="ECO:0000313" key="6">
    <source>
        <dbReference type="EMBL" id="CAL94984.1"/>
    </source>
</evidence>
<dbReference type="InterPro" id="IPR036390">
    <property type="entry name" value="WH_DNA-bd_sf"/>
</dbReference>
<sequence length="298" mass="32354">MTKADPSWELYRSFLAVMRSGSLSAAARELSTTQPTIGRHVEALEQALGTTLFVRTPSGLTPNAIASGLVPHAENMEMAAAALVRLASGGADDVGGAVRLAASHIVGTELLPDILTGFHQAHPRIAIELVLSSAASDLLRGEADIAVRMFRPVQDALVARRVGTGRIGLFAHRRYIERHGLPASLAELERHTVIGFDRDMAWTRATAALNVEITREMFSLRCDSEVAQLAALRAGFGIGACHVHVARRDAALVPVLTEHLRFDMEVWVTMHRDLRGVRRVALMFEYLAAALERLYAPG</sequence>
<dbReference type="RefSeq" id="WP_011766098.1">
    <property type="nucleotide sequence ID" value="NC_008702.1"/>
</dbReference>